<sequence length="123" mass="14092">MATLVMLVTTAVTTYKIASGFGVVRIRSNAIPSYGSWSDLEEPRRTAEVHIPVADRVRLLHESMETENNGTWHRHATYFWDGEESHYLMYRQAHPDDLGHENDGTFHHYRVQDSDAWSTSDGT</sequence>
<dbReference type="EMBL" id="JAUIQD010000004">
    <property type="protein sequence ID" value="KAK3353848.1"/>
    <property type="molecule type" value="Genomic_DNA"/>
</dbReference>
<evidence type="ECO:0000313" key="2">
    <source>
        <dbReference type="Proteomes" id="UP001275084"/>
    </source>
</evidence>
<dbReference type="AlphaFoldDB" id="A0AAJ0HJG8"/>
<reference evidence="1" key="1">
    <citation type="journal article" date="2023" name="Mol. Phylogenet. Evol.">
        <title>Genome-scale phylogeny and comparative genomics of the fungal order Sordariales.</title>
        <authorList>
            <person name="Hensen N."/>
            <person name="Bonometti L."/>
            <person name="Westerberg I."/>
            <person name="Brannstrom I.O."/>
            <person name="Guillou S."/>
            <person name="Cros-Aarteil S."/>
            <person name="Calhoun S."/>
            <person name="Haridas S."/>
            <person name="Kuo A."/>
            <person name="Mondo S."/>
            <person name="Pangilinan J."/>
            <person name="Riley R."/>
            <person name="LaButti K."/>
            <person name="Andreopoulos B."/>
            <person name="Lipzen A."/>
            <person name="Chen C."/>
            <person name="Yan M."/>
            <person name="Daum C."/>
            <person name="Ng V."/>
            <person name="Clum A."/>
            <person name="Steindorff A."/>
            <person name="Ohm R.A."/>
            <person name="Martin F."/>
            <person name="Silar P."/>
            <person name="Natvig D.O."/>
            <person name="Lalanne C."/>
            <person name="Gautier V."/>
            <person name="Ament-Velasquez S.L."/>
            <person name="Kruys A."/>
            <person name="Hutchinson M.I."/>
            <person name="Powell A.J."/>
            <person name="Barry K."/>
            <person name="Miller A.N."/>
            <person name="Grigoriev I.V."/>
            <person name="Debuchy R."/>
            <person name="Gladieux P."/>
            <person name="Hiltunen Thoren M."/>
            <person name="Johannesson H."/>
        </authorList>
    </citation>
    <scope>NUCLEOTIDE SEQUENCE</scope>
    <source>
        <strain evidence="1">CBS 955.72</strain>
    </source>
</reference>
<comment type="caution">
    <text evidence="1">The sequence shown here is derived from an EMBL/GenBank/DDBJ whole genome shotgun (WGS) entry which is preliminary data.</text>
</comment>
<reference evidence="1" key="2">
    <citation type="submission" date="2023-06" db="EMBL/GenBank/DDBJ databases">
        <authorList>
            <consortium name="Lawrence Berkeley National Laboratory"/>
            <person name="Haridas S."/>
            <person name="Hensen N."/>
            <person name="Bonometti L."/>
            <person name="Westerberg I."/>
            <person name="Brannstrom I.O."/>
            <person name="Guillou S."/>
            <person name="Cros-Aarteil S."/>
            <person name="Calhoun S."/>
            <person name="Kuo A."/>
            <person name="Mondo S."/>
            <person name="Pangilinan J."/>
            <person name="Riley R."/>
            <person name="Labutti K."/>
            <person name="Andreopoulos B."/>
            <person name="Lipzen A."/>
            <person name="Chen C."/>
            <person name="Yanf M."/>
            <person name="Daum C."/>
            <person name="Ng V."/>
            <person name="Clum A."/>
            <person name="Steindorff A."/>
            <person name="Ohm R."/>
            <person name="Martin F."/>
            <person name="Silar P."/>
            <person name="Natvig D."/>
            <person name="Lalanne C."/>
            <person name="Gautier V."/>
            <person name="Ament-Velasquez S.L."/>
            <person name="Kruys A."/>
            <person name="Hutchinson M.I."/>
            <person name="Powell A.J."/>
            <person name="Barry K."/>
            <person name="Miller A.N."/>
            <person name="Grigoriev I.V."/>
            <person name="Debuchy R."/>
            <person name="Gladieux P."/>
            <person name="Thoren M.H."/>
            <person name="Johannesson H."/>
        </authorList>
    </citation>
    <scope>NUCLEOTIDE SEQUENCE</scope>
    <source>
        <strain evidence="1">CBS 955.72</strain>
    </source>
</reference>
<gene>
    <name evidence="1" type="ORF">B0T25DRAFT_518823</name>
</gene>
<proteinExistence type="predicted"/>
<organism evidence="1 2">
    <name type="scientific">Lasiosphaeria hispida</name>
    <dbReference type="NCBI Taxonomy" id="260671"/>
    <lineage>
        <taxon>Eukaryota</taxon>
        <taxon>Fungi</taxon>
        <taxon>Dikarya</taxon>
        <taxon>Ascomycota</taxon>
        <taxon>Pezizomycotina</taxon>
        <taxon>Sordariomycetes</taxon>
        <taxon>Sordariomycetidae</taxon>
        <taxon>Sordariales</taxon>
        <taxon>Lasiosphaeriaceae</taxon>
        <taxon>Lasiosphaeria</taxon>
    </lineage>
</organism>
<evidence type="ECO:0000313" key="1">
    <source>
        <dbReference type="EMBL" id="KAK3353848.1"/>
    </source>
</evidence>
<accession>A0AAJ0HJG8</accession>
<protein>
    <submittedName>
        <fullName evidence="1">Uncharacterized protein</fullName>
    </submittedName>
</protein>
<name>A0AAJ0HJG8_9PEZI</name>
<dbReference type="Proteomes" id="UP001275084">
    <property type="component" value="Unassembled WGS sequence"/>
</dbReference>
<keyword evidence="2" id="KW-1185">Reference proteome</keyword>